<evidence type="ECO:0000256" key="2">
    <source>
        <dbReference type="SAM" id="MobiDB-lite"/>
    </source>
</evidence>
<dbReference type="KEGG" id="ccal:108623868"/>
<evidence type="ECO:0000313" key="4">
    <source>
        <dbReference type="RefSeq" id="XP_017878198.1"/>
    </source>
</evidence>
<proteinExistence type="predicted"/>
<accession>A0AAJ7IWA6</accession>
<reference evidence="4" key="1">
    <citation type="submission" date="2025-08" db="UniProtKB">
        <authorList>
            <consortium name="RefSeq"/>
        </authorList>
    </citation>
    <scope>IDENTIFICATION</scope>
    <source>
        <tissue evidence="4">Whole body</tissue>
    </source>
</reference>
<feature type="coiled-coil region" evidence="1">
    <location>
        <begin position="147"/>
        <end position="183"/>
    </location>
</feature>
<dbReference type="AlphaFoldDB" id="A0AAJ7IWA6"/>
<name>A0AAJ7IWA6_9HYME</name>
<dbReference type="InterPro" id="IPR036691">
    <property type="entry name" value="Endo/exonu/phosph_ase_sf"/>
</dbReference>
<feature type="region of interest" description="Disordered" evidence="2">
    <location>
        <begin position="241"/>
        <end position="266"/>
    </location>
</feature>
<protein>
    <submittedName>
        <fullName evidence="4">Uncharacterized protein LOC108623868</fullName>
    </submittedName>
</protein>
<dbReference type="RefSeq" id="XP_017878198.1">
    <property type="nucleotide sequence ID" value="XM_018022709.1"/>
</dbReference>
<dbReference type="Gene3D" id="3.60.10.10">
    <property type="entry name" value="Endonuclease/exonuclease/phosphatase"/>
    <property type="match status" value="1"/>
</dbReference>
<organism evidence="3 4">
    <name type="scientific">Ceratina calcarata</name>
    <dbReference type="NCBI Taxonomy" id="156304"/>
    <lineage>
        <taxon>Eukaryota</taxon>
        <taxon>Metazoa</taxon>
        <taxon>Ecdysozoa</taxon>
        <taxon>Arthropoda</taxon>
        <taxon>Hexapoda</taxon>
        <taxon>Insecta</taxon>
        <taxon>Pterygota</taxon>
        <taxon>Neoptera</taxon>
        <taxon>Endopterygota</taxon>
        <taxon>Hymenoptera</taxon>
        <taxon>Apocrita</taxon>
        <taxon>Aculeata</taxon>
        <taxon>Apoidea</taxon>
        <taxon>Anthophila</taxon>
        <taxon>Apidae</taxon>
        <taxon>Ceratina</taxon>
        <taxon>Zadontomerus</taxon>
    </lineage>
</organism>
<gene>
    <name evidence="4" type="primary">LOC108623868</name>
</gene>
<dbReference type="GeneID" id="108623868"/>
<evidence type="ECO:0000256" key="1">
    <source>
        <dbReference type="SAM" id="Coils"/>
    </source>
</evidence>
<dbReference type="Proteomes" id="UP000694925">
    <property type="component" value="Unplaced"/>
</dbReference>
<keyword evidence="3" id="KW-1185">Reference proteome</keyword>
<sequence>MNENELTWANERAEPTFATRDRSEVLDVTIISANDKTAINGWRVMDDPSLSDHKFVSYRLTGNGLTTFRVANVTRSLDKERYLKTLEENLREAPTRYGTPSEIDEYTDFITNAVKNAENVAVSNKRRGFNPKLPWWNPDLDATRLTCKRLRTKAQRTKTRRNKLNAKRAESKFKKEIAEAKRNTWKRICGRLQKAQDIARMNKILESTDEKSVGLVQKPDGTMTRNLRESIETLDHETPRITTQTRTRKVRRTANEHVTPAQTGER</sequence>
<evidence type="ECO:0000313" key="3">
    <source>
        <dbReference type="Proteomes" id="UP000694925"/>
    </source>
</evidence>
<dbReference type="SUPFAM" id="SSF56219">
    <property type="entry name" value="DNase I-like"/>
    <property type="match status" value="1"/>
</dbReference>
<keyword evidence="1" id="KW-0175">Coiled coil</keyword>